<keyword evidence="4 8" id="KW-1133">Transmembrane helix</keyword>
<feature type="transmembrane region" description="Helical" evidence="8">
    <location>
        <begin position="222"/>
        <end position="242"/>
    </location>
</feature>
<dbReference type="InterPro" id="IPR000515">
    <property type="entry name" value="MetI-like"/>
</dbReference>
<evidence type="ECO:0000256" key="5">
    <source>
        <dbReference type="ARBA" id="ARBA00023136"/>
    </source>
</evidence>
<dbReference type="GO" id="GO:0022857">
    <property type="term" value="F:transmembrane transporter activity"/>
    <property type="evidence" value="ECO:0007669"/>
    <property type="project" value="InterPro"/>
</dbReference>
<dbReference type="FunFam" id="1.10.3720.10:FF:000001">
    <property type="entry name" value="Glycine betaine ABC transporter, permease"/>
    <property type="match status" value="1"/>
</dbReference>
<keyword evidence="3 8" id="KW-0812">Transmembrane</keyword>
<dbReference type="OrthoDB" id="9801163at2"/>
<evidence type="ECO:0000256" key="6">
    <source>
        <dbReference type="ARBA" id="ARBA00035642"/>
    </source>
</evidence>
<evidence type="ECO:0000313" key="11">
    <source>
        <dbReference type="Proteomes" id="UP000198995"/>
    </source>
</evidence>
<comment type="similarity">
    <text evidence="8">Belongs to the binding-protein-dependent transport system permease family.</text>
</comment>
<gene>
    <name evidence="10" type="ORF">SAMN04489866_105113</name>
</gene>
<dbReference type="SUPFAM" id="SSF161098">
    <property type="entry name" value="MetI-like"/>
    <property type="match status" value="1"/>
</dbReference>
<keyword evidence="11" id="KW-1185">Reference proteome</keyword>
<dbReference type="GO" id="GO:0031460">
    <property type="term" value="P:glycine betaine transport"/>
    <property type="evidence" value="ECO:0007669"/>
    <property type="project" value="TreeGrafter"/>
</dbReference>
<evidence type="ECO:0000256" key="8">
    <source>
        <dbReference type="RuleBase" id="RU363032"/>
    </source>
</evidence>
<dbReference type="Gene3D" id="3.40.190.120">
    <property type="entry name" value="Osmoprotection protein (prox), domain 2"/>
    <property type="match status" value="1"/>
</dbReference>
<dbReference type="Pfam" id="PF00528">
    <property type="entry name" value="BPD_transp_1"/>
    <property type="match status" value="1"/>
</dbReference>
<name>A0A1G6WQP3_PEPNI</name>
<dbReference type="AlphaFoldDB" id="A0A1G6WQP3"/>
<keyword evidence="5 8" id="KW-0472">Membrane</keyword>
<dbReference type="STRING" id="2741.SAMN04489866_105113"/>
<feature type="transmembrane region" description="Helical" evidence="8">
    <location>
        <begin position="52"/>
        <end position="74"/>
    </location>
</feature>
<dbReference type="PANTHER" id="PTHR30177">
    <property type="entry name" value="GLYCINE BETAINE/L-PROLINE TRANSPORT SYSTEM PERMEASE PROTEIN PROW"/>
    <property type="match status" value="1"/>
</dbReference>
<evidence type="ECO:0000256" key="1">
    <source>
        <dbReference type="ARBA" id="ARBA00004141"/>
    </source>
</evidence>
<dbReference type="InterPro" id="IPR035906">
    <property type="entry name" value="MetI-like_sf"/>
</dbReference>
<comment type="similarity">
    <text evidence="6">In the C-terminal section; belongs to the OsmX family.</text>
</comment>
<feature type="transmembrane region" description="Helical" evidence="8">
    <location>
        <begin position="80"/>
        <end position="98"/>
    </location>
</feature>
<dbReference type="Proteomes" id="UP000198995">
    <property type="component" value="Unassembled WGS sequence"/>
</dbReference>
<dbReference type="CDD" id="cd06261">
    <property type="entry name" value="TM_PBP2"/>
    <property type="match status" value="1"/>
</dbReference>
<proteinExistence type="inferred from homology"/>
<dbReference type="EMBL" id="FNAF01000005">
    <property type="protein sequence ID" value="SDD68131.1"/>
    <property type="molecule type" value="Genomic_DNA"/>
</dbReference>
<evidence type="ECO:0000256" key="7">
    <source>
        <dbReference type="ARBA" id="ARBA00035652"/>
    </source>
</evidence>
<dbReference type="InterPro" id="IPR051204">
    <property type="entry name" value="ABC_transp_perm/SBD"/>
</dbReference>
<feature type="transmembrane region" description="Helical" evidence="8">
    <location>
        <begin position="179"/>
        <end position="202"/>
    </location>
</feature>
<dbReference type="SUPFAM" id="SSF53850">
    <property type="entry name" value="Periplasmic binding protein-like II"/>
    <property type="match status" value="1"/>
</dbReference>
<comment type="subcellular location">
    <subcellularLocation>
        <location evidence="8">Cell membrane</location>
        <topology evidence="8">Multi-pass membrane protein</topology>
    </subcellularLocation>
    <subcellularLocation>
        <location evidence="1">Membrane</location>
        <topology evidence="1">Multi-pass membrane protein</topology>
    </subcellularLocation>
</comment>
<keyword evidence="2 8" id="KW-0813">Transport</keyword>
<evidence type="ECO:0000313" key="10">
    <source>
        <dbReference type="EMBL" id="SDD68131.1"/>
    </source>
</evidence>
<dbReference type="Pfam" id="PF04069">
    <property type="entry name" value="OpuAC"/>
    <property type="match status" value="1"/>
</dbReference>
<dbReference type="PANTHER" id="PTHR30177:SF4">
    <property type="entry name" value="OSMOPROTECTANT IMPORT PERMEASE PROTEIN OSMW"/>
    <property type="match status" value="1"/>
</dbReference>
<feature type="transmembrane region" description="Helical" evidence="8">
    <location>
        <begin position="24"/>
        <end position="45"/>
    </location>
</feature>
<feature type="domain" description="ABC transmembrane type-1" evidence="9">
    <location>
        <begin position="20"/>
        <end position="199"/>
    </location>
</feature>
<dbReference type="PROSITE" id="PS50928">
    <property type="entry name" value="ABC_TM1"/>
    <property type="match status" value="1"/>
</dbReference>
<evidence type="ECO:0000256" key="3">
    <source>
        <dbReference type="ARBA" id="ARBA00022692"/>
    </source>
</evidence>
<evidence type="ECO:0000256" key="4">
    <source>
        <dbReference type="ARBA" id="ARBA00022989"/>
    </source>
</evidence>
<dbReference type="CDD" id="cd13612">
    <property type="entry name" value="PBP2_ProWX"/>
    <property type="match status" value="1"/>
</dbReference>
<feature type="transmembrane region" description="Helical" evidence="8">
    <location>
        <begin position="151"/>
        <end position="173"/>
    </location>
</feature>
<organism evidence="10 11">
    <name type="scientific">Peptococcus niger</name>
    <dbReference type="NCBI Taxonomy" id="2741"/>
    <lineage>
        <taxon>Bacteria</taxon>
        <taxon>Bacillati</taxon>
        <taxon>Bacillota</taxon>
        <taxon>Clostridia</taxon>
        <taxon>Eubacteriales</taxon>
        <taxon>Peptococcaceae</taxon>
        <taxon>Peptococcus</taxon>
    </lineage>
</organism>
<dbReference type="InterPro" id="IPR007210">
    <property type="entry name" value="ABC_Gly_betaine_transp_sub-bd"/>
</dbReference>
<evidence type="ECO:0000256" key="2">
    <source>
        <dbReference type="ARBA" id="ARBA00022448"/>
    </source>
</evidence>
<reference evidence="10 11" key="1">
    <citation type="submission" date="2016-10" db="EMBL/GenBank/DDBJ databases">
        <authorList>
            <person name="de Groot N.N."/>
        </authorList>
    </citation>
    <scope>NUCLEOTIDE SEQUENCE [LARGE SCALE GENOMIC DNA]</scope>
    <source>
        <strain evidence="10 11">DSM 20475</strain>
    </source>
</reference>
<accession>A0A1G6WQP3</accession>
<dbReference type="Gene3D" id="3.40.190.10">
    <property type="entry name" value="Periplasmic binding protein-like II"/>
    <property type="match status" value="1"/>
</dbReference>
<evidence type="ECO:0000259" key="9">
    <source>
        <dbReference type="PROSITE" id="PS50928"/>
    </source>
</evidence>
<protein>
    <submittedName>
        <fullName evidence="10">Osmoprotectant transport system permease protein</fullName>
    </submittedName>
</protein>
<sequence length="516" mass="55924">MLTDVFKELTTNSSFYLSLTLDHLMITGIAALIAIVIGGLVGIGISERPRYAPVVISVVNIAYTIPSIALLGVFISITGIGNTTAIIVLTIYALLPVVRNTYIGLTSVDQSVLEAALAMGNTERQMLLQVKLPLALPVIFSGIRNMLTMTIAMAGIASFVGAGGLGVAVFRGITTNNKALLISGSLLIALLALVCDGGLGLVEKGLTRRHRRAVPDERRKRWLAFALVLLVGIGALTCSLGLRQGTTVNIASKPTTESYILAEIAANLIEEKTDLNTTISHGIAGGTGNIHPAMVKGDFDIYPEYTGTAWQNVLKDKTPYKESRFPELKKRYEQEYGLTWCAMLGFNNTYSLAVRKDLAQAHGLTNFSDLVPLAPSLIFGANYDFFERQDGYPALIKAYGLNFKQTADMDNGLKYQALFDGQIDVMSAFTTDGQLSDPRVTALKDDLEFYPSYQAGFVVRTDVLADHPELKTVLNQLSGQIDEATMSKMNYAVEVEKKTPQSVAKAFLKEKGMLDA</sequence>
<dbReference type="Gene3D" id="1.10.3720.10">
    <property type="entry name" value="MetI-like"/>
    <property type="match status" value="1"/>
</dbReference>
<dbReference type="GO" id="GO:0043190">
    <property type="term" value="C:ATP-binding cassette (ABC) transporter complex"/>
    <property type="evidence" value="ECO:0007669"/>
    <property type="project" value="InterPro"/>
</dbReference>
<comment type="similarity">
    <text evidence="7">In the N-terminal section; belongs to the binding-protein-dependent transport system permease family.</text>
</comment>
<dbReference type="RefSeq" id="WP_091791782.1">
    <property type="nucleotide sequence ID" value="NZ_FNAF01000005.1"/>
</dbReference>